<reference evidence="1 2" key="1">
    <citation type="submission" date="2021-06" db="EMBL/GenBank/DDBJ databases">
        <title>Caerostris extrusa draft genome.</title>
        <authorList>
            <person name="Kono N."/>
            <person name="Arakawa K."/>
        </authorList>
    </citation>
    <scope>NUCLEOTIDE SEQUENCE [LARGE SCALE GENOMIC DNA]</scope>
</reference>
<name>A0AAV4XS28_CAEEX</name>
<dbReference type="AlphaFoldDB" id="A0AAV4XS28"/>
<keyword evidence="2" id="KW-1185">Reference proteome</keyword>
<sequence>MTVPKWSPKKTSLFRNLPTIQRSAQRLIVHCNCIRKLTISSESTETQSRVEFSGFRKTAAFKFNCCRRPWPLWWIIYGTTPRWSWGLFSLH</sequence>
<dbReference type="EMBL" id="BPLR01000843">
    <property type="protein sequence ID" value="GIY97856.1"/>
    <property type="molecule type" value="Genomic_DNA"/>
</dbReference>
<evidence type="ECO:0000313" key="2">
    <source>
        <dbReference type="Proteomes" id="UP001054945"/>
    </source>
</evidence>
<accession>A0AAV4XS28</accession>
<comment type="caution">
    <text evidence="1">The sequence shown here is derived from an EMBL/GenBank/DDBJ whole genome shotgun (WGS) entry which is preliminary data.</text>
</comment>
<gene>
    <name evidence="1" type="ORF">CEXT_549461</name>
</gene>
<protein>
    <submittedName>
        <fullName evidence="1">Uncharacterized protein</fullName>
    </submittedName>
</protein>
<dbReference type="Proteomes" id="UP001054945">
    <property type="component" value="Unassembled WGS sequence"/>
</dbReference>
<organism evidence="1 2">
    <name type="scientific">Caerostris extrusa</name>
    <name type="common">Bark spider</name>
    <name type="synonym">Caerostris bankana</name>
    <dbReference type="NCBI Taxonomy" id="172846"/>
    <lineage>
        <taxon>Eukaryota</taxon>
        <taxon>Metazoa</taxon>
        <taxon>Ecdysozoa</taxon>
        <taxon>Arthropoda</taxon>
        <taxon>Chelicerata</taxon>
        <taxon>Arachnida</taxon>
        <taxon>Araneae</taxon>
        <taxon>Araneomorphae</taxon>
        <taxon>Entelegynae</taxon>
        <taxon>Araneoidea</taxon>
        <taxon>Araneidae</taxon>
        <taxon>Caerostris</taxon>
    </lineage>
</organism>
<evidence type="ECO:0000313" key="1">
    <source>
        <dbReference type="EMBL" id="GIY97856.1"/>
    </source>
</evidence>
<proteinExistence type="predicted"/>